<organism evidence="2 3">
    <name type="scientific">Azospirillum thermophilum</name>
    <dbReference type="NCBI Taxonomy" id="2202148"/>
    <lineage>
        <taxon>Bacteria</taxon>
        <taxon>Pseudomonadati</taxon>
        <taxon>Pseudomonadota</taxon>
        <taxon>Alphaproteobacteria</taxon>
        <taxon>Rhodospirillales</taxon>
        <taxon>Azospirillaceae</taxon>
        <taxon>Azospirillum</taxon>
    </lineage>
</organism>
<feature type="domain" description="HTH marR-type" evidence="1">
    <location>
        <begin position="14"/>
        <end position="148"/>
    </location>
</feature>
<dbReference type="GO" id="GO:0006950">
    <property type="term" value="P:response to stress"/>
    <property type="evidence" value="ECO:0007669"/>
    <property type="project" value="TreeGrafter"/>
</dbReference>
<protein>
    <submittedName>
        <fullName evidence="2">MarR family transcriptional regulator</fullName>
    </submittedName>
</protein>
<keyword evidence="3" id="KW-1185">Reference proteome</keyword>
<dbReference type="AlphaFoldDB" id="A0A2S2CM64"/>
<dbReference type="SMART" id="SM00347">
    <property type="entry name" value="HTH_MARR"/>
    <property type="match status" value="1"/>
</dbReference>
<dbReference type="InterPro" id="IPR036388">
    <property type="entry name" value="WH-like_DNA-bd_sf"/>
</dbReference>
<dbReference type="SUPFAM" id="SSF46785">
    <property type="entry name" value="Winged helix' DNA-binding domain"/>
    <property type="match status" value="1"/>
</dbReference>
<dbReference type="Proteomes" id="UP000245629">
    <property type="component" value="Chromosome 1"/>
</dbReference>
<dbReference type="InterPro" id="IPR039422">
    <property type="entry name" value="MarR/SlyA-like"/>
</dbReference>
<sequence>MPPSSPEPNAADAFTELVLEVFRLNGRLLLAGDRLSAPVGLTSARWQILGALADGPATVAQIARSMGLTRQSVQRLADVLSGEGITAFIPNPHHKRSSLVTLTAKGQDMLDRVTALQREWAEQTSAGLSGRMLADAADLLKILRQRLEIASGDDAPNER</sequence>
<dbReference type="InterPro" id="IPR000835">
    <property type="entry name" value="HTH_MarR-typ"/>
</dbReference>
<name>A0A2S2CM64_9PROT</name>
<reference evidence="3" key="1">
    <citation type="submission" date="2018-05" db="EMBL/GenBank/DDBJ databases">
        <title>Azospirillum thermophila sp. nov., a novel isolated from hot spring.</title>
        <authorList>
            <person name="Zhao Z."/>
        </authorList>
    </citation>
    <scope>NUCLEOTIDE SEQUENCE [LARGE SCALE GENOMIC DNA]</scope>
    <source>
        <strain evidence="3">CFH 70021</strain>
    </source>
</reference>
<dbReference type="Gene3D" id="1.10.10.10">
    <property type="entry name" value="Winged helix-like DNA-binding domain superfamily/Winged helix DNA-binding domain"/>
    <property type="match status" value="1"/>
</dbReference>
<dbReference type="PROSITE" id="PS50995">
    <property type="entry name" value="HTH_MARR_2"/>
    <property type="match status" value="1"/>
</dbReference>
<evidence type="ECO:0000313" key="3">
    <source>
        <dbReference type="Proteomes" id="UP000245629"/>
    </source>
</evidence>
<dbReference type="GO" id="GO:0003700">
    <property type="term" value="F:DNA-binding transcription factor activity"/>
    <property type="evidence" value="ECO:0007669"/>
    <property type="project" value="InterPro"/>
</dbReference>
<dbReference type="PANTHER" id="PTHR33164:SF43">
    <property type="entry name" value="HTH-TYPE TRANSCRIPTIONAL REPRESSOR YETL"/>
    <property type="match status" value="1"/>
</dbReference>
<dbReference type="Pfam" id="PF12802">
    <property type="entry name" value="MarR_2"/>
    <property type="match status" value="1"/>
</dbReference>
<dbReference type="EMBL" id="CP029352">
    <property type="protein sequence ID" value="AWK85562.1"/>
    <property type="molecule type" value="Genomic_DNA"/>
</dbReference>
<evidence type="ECO:0000259" key="1">
    <source>
        <dbReference type="PROSITE" id="PS50995"/>
    </source>
</evidence>
<gene>
    <name evidence="2" type="ORF">DEW08_04725</name>
</gene>
<dbReference type="KEGG" id="azz:DEW08_04725"/>
<dbReference type="RefSeq" id="WP_109324880.1">
    <property type="nucleotide sequence ID" value="NZ_CP029352.1"/>
</dbReference>
<dbReference type="PANTHER" id="PTHR33164">
    <property type="entry name" value="TRANSCRIPTIONAL REGULATOR, MARR FAMILY"/>
    <property type="match status" value="1"/>
</dbReference>
<proteinExistence type="predicted"/>
<dbReference type="InterPro" id="IPR036390">
    <property type="entry name" value="WH_DNA-bd_sf"/>
</dbReference>
<dbReference type="OrthoDB" id="5511415at2"/>
<evidence type="ECO:0000313" key="2">
    <source>
        <dbReference type="EMBL" id="AWK85562.1"/>
    </source>
</evidence>
<accession>A0A2S2CM64</accession>